<dbReference type="InterPro" id="IPR046335">
    <property type="entry name" value="LacI/GalR-like_sensor"/>
</dbReference>
<proteinExistence type="predicted"/>
<reference evidence="5 6" key="1">
    <citation type="submission" date="2015-07" db="EMBL/GenBank/DDBJ databases">
        <title>Whole genome sequence of Thermanaerothrix daxensis DSM 23592.</title>
        <authorList>
            <person name="Hemp J."/>
            <person name="Ward L.M."/>
            <person name="Pace L.A."/>
            <person name="Fischer W.W."/>
        </authorList>
    </citation>
    <scope>NUCLEOTIDE SEQUENCE [LARGE SCALE GENOMIC DNA]</scope>
    <source>
        <strain evidence="5 6">GNS-1</strain>
    </source>
</reference>
<dbReference type="PROSITE" id="PS50932">
    <property type="entry name" value="HTH_LACI_2"/>
    <property type="match status" value="1"/>
</dbReference>
<name>A0A0P6YCD4_9CHLR</name>
<dbReference type="PANTHER" id="PTHR30146">
    <property type="entry name" value="LACI-RELATED TRANSCRIPTIONAL REPRESSOR"/>
    <property type="match status" value="1"/>
</dbReference>
<dbReference type="InterPro" id="IPR028082">
    <property type="entry name" value="Peripla_BP_I"/>
</dbReference>
<dbReference type="PATRIC" id="fig|869279.4.peg.1963"/>
<dbReference type="SUPFAM" id="SSF53822">
    <property type="entry name" value="Periplasmic binding protein-like I"/>
    <property type="match status" value="1"/>
</dbReference>
<dbReference type="InterPro" id="IPR000843">
    <property type="entry name" value="HTH_LacI"/>
</dbReference>
<dbReference type="EMBL" id="LGKO01000005">
    <property type="protein sequence ID" value="KPL82726.1"/>
    <property type="molecule type" value="Genomic_DNA"/>
</dbReference>
<keyword evidence="3" id="KW-0804">Transcription</keyword>
<dbReference type="CDD" id="cd06292">
    <property type="entry name" value="PBP1_AglR_RafR-like"/>
    <property type="match status" value="1"/>
</dbReference>
<accession>A0A0P6YCD4</accession>
<dbReference type="PANTHER" id="PTHR30146:SF109">
    <property type="entry name" value="HTH-TYPE TRANSCRIPTIONAL REGULATOR GALS"/>
    <property type="match status" value="1"/>
</dbReference>
<dbReference type="Pfam" id="PF13377">
    <property type="entry name" value="Peripla_BP_3"/>
    <property type="match status" value="1"/>
</dbReference>
<dbReference type="SUPFAM" id="SSF47413">
    <property type="entry name" value="lambda repressor-like DNA-binding domains"/>
    <property type="match status" value="1"/>
</dbReference>
<dbReference type="Gene3D" id="1.10.260.40">
    <property type="entry name" value="lambda repressor-like DNA-binding domains"/>
    <property type="match status" value="1"/>
</dbReference>
<dbReference type="GO" id="GO:0000976">
    <property type="term" value="F:transcription cis-regulatory region binding"/>
    <property type="evidence" value="ECO:0007669"/>
    <property type="project" value="TreeGrafter"/>
</dbReference>
<protein>
    <submittedName>
        <fullName evidence="5">Alanine racemase</fullName>
    </submittedName>
</protein>
<evidence type="ECO:0000256" key="1">
    <source>
        <dbReference type="ARBA" id="ARBA00023015"/>
    </source>
</evidence>
<dbReference type="OrthoDB" id="9784962at2"/>
<evidence type="ECO:0000256" key="3">
    <source>
        <dbReference type="ARBA" id="ARBA00023163"/>
    </source>
</evidence>
<dbReference type="GO" id="GO:0003700">
    <property type="term" value="F:DNA-binding transcription factor activity"/>
    <property type="evidence" value="ECO:0007669"/>
    <property type="project" value="TreeGrafter"/>
</dbReference>
<dbReference type="STRING" id="869279.SE15_11710"/>
<dbReference type="PROSITE" id="PS00356">
    <property type="entry name" value="HTH_LACI_1"/>
    <property type="match status" value="1"/>
</dbReference>
<sequence>MVRNRATLKDVARRAGVSYQTVSKLLNRQIRLSEETERRIWKAIEELGYTPHYNARSLRAQRSFTIGYSWPPSPPDETNPILDQFLQSMFVAAEARGYFLLMFPYHYQVDKQLAAYAELIDAGRVDGFILSSVEYNDPRIRYLQDRKFPFVAFGRSNPDWRFPCIDVDGGRGLYDVTQHLITLGHRRIAVLAWPEESRVGNNRLEGYLTALSEVGIPVDHALILRGEGRLDFGYHATHHLLSLPLPQRPTAVVALNDYMAIGAMQAAQERGLRVGEDLAISGFDDIPLARYLTPPLTSIRQPIWEIGQQVIQHLIDIIETGVPPEPRCLLVPPTLIVRASTAPNAKASALSNSPSAKEVVNR</sequence>
<gene>
    <name evidence="5" type="ORF">SE15_11710</name>
</gene>
<dbReference type="Proteomes" id="UP000050544">
    <property type="component" value="Unassembled WGS sequence"/>
</dbReference>
<dbReference type="RefSeq" id="WP_083461903.1">
    <property type="nucleotide sequence ID" value="NZ_LGKO01000005.1"/>
</dbReference>
<evidence type="ECO:0000256" key="2">
    <source>
        <dbReference type="ARBA" id="ARBA00023125"/>
    </source>
</evidence>
<evidence type="ECO:0000313" key="6">
    <source>
        <dbReference type="Proteomes" id="UP000050544"/>
    </source>
</evidence>
<keyword evidence="2" id="KW-0238">DNA-binding</keyword>
<dbReference type="Gene3D" id="3.40.50.2300">
    <property type="match status" value="2"/>
</dbReference>
<evidence type="ECO:0000259" key="4">
    <source>
        <dbReference type="PROSITE" id="PS50932"/>
    </source>
</evidence>
<feature type="domain" description="HTH lacI-type" evidence="4">
    <location>
        <begin position="6"/>
        <end position="60"/>
    </location>
</feature>
<keyword evidence="1" id="KW-0805">Transcription regulation</keyword>
<evidence type="ECO:0000313" key="5">
    <source>
        <dbReference type="EMBL" id="KPL82726.1"/>
    </source>
</evidence>
<dbReference type="AlphaFoldDB" id="A0A0P6YCD4"/>
<dbReference type="Pfam" id="PF00356">
    <property type="entry name" value="LacI"/>
    <property type="match status" value="1"/>
</dbReference>
<organism evidence="5 6">
    <name type="scientific">Thermanaerothrix daxensis</name>
    <dbReference type="NCBI Taxonomy" id="869279"/>
    <lineage>
        <taxon>Bacteria</taxon>
        <taxon>Bacillati</taxon>
        <taxon>Chloroflexota</taxon>
        <taxon>Anaerolineae</taxon>
        <taxon>Anaerolineales</taxon>
        <taxon>Anaerolineaceae</taxon>
        <taxon>Thermanaerothrix</taxon>
    </lineage>
</organism>
<keyword evidence="6" id="KW-1185">Reference proteome</keyword>
<dbReference type="CDD" id="cd01392">
    <property type="entry name" value="HTH_LacI"/>
    <property type="match status" value="1"/>
</dbReference>
<comment type="caution">
    <text evidence="5">The sequence shown here is derived from an EMBL/GenBank/DDBJ whole genome shotgun (WGS) entry which is preliminary data.</text>
</comment>
<dbReference type="PRINTS" id="PR00036">
    <property type="entry name" value="HTHLACI"/>
</dbReference>
<dbReference type="SMART" id="SM00354">
    <property type="entry name" value="HTH_LACI"/>
    <property type="match status" value="1"/>
</dbReference>
<dbReference type="InterPro" id="IPR010982">
    <property type="entry name" value="Lambda_DNA-bd_dom_sf"/>
</dbReference>